<dbReference type="PANTHER" id="PTHR35731">
    <property type="entry name" value="8-AMINO-7-OXONONANOATE SYNTHASE"/>
    <property type="match status" value="1"/>
</dbReference>
<dbReference type="PANTHER" id="PTHR35731:SF1">
    <property type="entry name" value="8-AMINO-7-OXONONANOATE SYNTHASE"/>
    <property type="match status" value="1"/>
</dbReference>
<dbReference type="AlphaFoldDB" id="A0ABD1P4U5"/>
<evidence type="ECO:0000313" key="2">
    <source>
        <dbReference type="EMBL" id="KAL2458896.1"/>
    </source>
</evidence>
<name>A0ABD1P4U5_9LAMI</name>
<sequence>MSPCFRIESSCENIVLDKIFRRIFPPGSYLDERSAYLTQFAEEANAEIDQIRENALRELDGASVRIMENIESRMQAFEESAELNKSEIEKNEQTVSDFEGQIDRDRNEGLFFKNLRPKTPIEVEKAKEEAEKIRKLTIKNAGSATRRNIYWVFGEDGTLSYFLFF</sequence>
<dbReference type="EMBL" id="JBFOLJ010000026">
    <property type="protein sequence ID" value="KAL2458896.1"/>
    <property type="molecule type" value="Genomic_DNA"/>
</dbReference>
<keyword evidence="3" id="KW-1185">Reference proteome</keyword>
<evidence type="ECO:0000313" key="3">
    <source>
        <dbReference type="Proteomes" id="UP001604277"/>
    </source>
</evidence>
<evidence type="ECO:0000256" key="1">
    <source>
        <dbReference type="SAM" id="Coils"/>
    </source>
</evidence>
<feature type="coiled-coil region" evidence="1">
    <location>
        <begin position="67"/>
        <end position="108"/>
    </location>
</feature>
<accession>A0ABD1P4U5</accession>
<comment type="caution">
    <text evidence="2">The sequence shown here is derived from an EMBL/GenBank/DDBJ whole genome shotgun (WGS) entry which is preliminary data.</text>
</comment>
<keyword evidence="1" id="KW-0175">Coiled coil</keyword>
<organism evidence="2 3">
    <name type="scientific">Forsythia ovata</name>
    <dbReference type="NCBI Taxonomy" id="205694"/>
    <lineage>
        <taxon>Eukaryota</taxon>
        <taxon>Viridiplantae</taxon>
        <taxon>Streptophyta</taxon>
        <taxon>Embryophyta</taxon>
        <taxon>Tracheophyta</taxon>
        <taxon>Spermatophyta</taxon>
        <taxon>Magnoliopsida</taxon>
        <taxon>eudicotyledons</taxon>
        <taxon>Gunneridae</taxon>
        <taxon>Pentapetalae</taxon>
        <taxon>asterids</taxon>
        <taxon>lamiids</taxon>
        <taxon>Lamiales</taxon>
        <taxon>Oleaceae</taxon>
        <taxon>Forsythieae</taxon>
        <taxon>Forsythia</taxon>
    </lineage>
</organism>
<dbReference type="Proteomes" id="UP001604277">
    <property type="component" value="Unassembled WGS sequence"/>
</dbReference>
<gene>
    <name evidence="2" type="ORF">Fot_55459</name>
</gene>
<proteinExistence type="predicted"/>
<protein>
    <submittedName>
        <fullName evidence="2">Uncharacterized protein</fullName>
    </submittedName>
</protein>
<reference evidence="3" key="1">
    <citation type="submission" date="2024-07" db="EMBL/GenBank/DDBJ databases">
        <title>Two chromosome-level genome assemblies of Korean endemic species Abeliophyllum distichum and Forsythia ovata (Oleaceae).</title>
        <authorList>
            <person name="Jang H."/>
        </authorList>
    </citation>
    <scope>NUCLEOTIDE SEQUENCE [LARGE SCALE GENOMIC DNA]</scope>
</reference>